<dbReference type="PANTHER" id="PTHR32309:SF13">
    <property type="entry name" value="FERRIC ENTEROBACTIN TRANSPORT PROTEIN FEPE"/>
    <property type="match status" value="1"/>
</dbReference>
<organism evidence="2 3">
    <name type="scientific">Actinomycetospora aeridis</name>
    <dbReference type="NCBI Taxonomy" id="3129231"/>
    <lineage>
        <taxon>Bacteria</taxon>
        <taxon>Bacillati</taxon>
        <taxon>Actinomycetota</taxon>
        <taxon>Actinomycetes</taxon>
        <taxon>Pseudonocardiales</taxon>
        <taxon>Pseudonocardiaceae</taxon>
        <taxon>Actinomycetospora</taxon>
    </lineage>
</organism>
<evidence type="ECO:0000313" key="2">
    <source>
        <dbReference type="EMBL" id="MEJ2888088.1"/>
    </source>
</evidence>
<evidence type="ECO:0000313" key="3">
    <source>
        <dbReference type="Proteomes" id="UP001370100"/>
    </source>
</evidence>
<accession>A0ABU8N709</accession>
<dbReference type="Gene3D" id="3.40.50.300">
    <property type="entry name" value="P-loop containing nucleotide triphosphate hydrolases"/>
    <property type="match status" value="1"/>
</dbReference>
<dbReference type="SUPFAM" id="SSF52540">
    <property type="entry name" value="P-loop containing nucleoside triphosphate hydrolases"/>
    <property type="match status" value="1"/>
</dbReference>
<name>A0ABU8N709_9PSEU</name>
<proteinExistence type="predicted"/>
<dbReference type="Proteomes" id="UP001370100">
    <property type="component" value="Unassembled WGS sequence"/>
</dbReference>
<evidence type="ECO:0000256" key="1">
    <source>
        <dbReference type="SAM" id="MobiDB-lite"/>
    </source>
</evidence>
<feature type="region of interest" description="Disordered" evidence="1">
    <location>
        <begin position="458"/>
        <end position="492"/>
    </location>
</feature>
<keyword evidence="3" id="KW-1185">Reference proteome</keyword>
<sequence length="812" mass="80780">MSQVQIQWDRIRRRWVLILVIGIVAAAGSLGASLLQGSSYTGRSALTIVSQDRAPEQDTVLAQGYADYFNQASSQQQLRQTAGVPSSVGLNARIAAASPIVYIEAVADSPDVASDSATKMAVALRDDVNTSLGGEAQQQQLTTLNQQLSAAQGAGNQAEASRLREEINDIQGRSTNQLQDLQLNAGVVSNPTNAGRNAGAALVGGLLLGALLAMALGRFENRIVTPSEVRDRLGLQVLAVVGGKRRSGENARNEMLRALMGLTNAHGMPVPGSLAITGPATARASKTRVAVALAGLRALQGQTTLLVQADLESDAGGSSELSSMSGVADFLAERGDSRIDGKVFSNGRALLVSPRGSKRDDLFALFSRSHVTRLLKQGSMLADLVIIDAPPAESVEGQVVCSAADRSLLVVEEGQTRSRDASAALESLARAGGTALGVVLVRNPGQLADPGFLAERSWTPARLPAGPPAGGPVPPPRPAQPPQPAQVPPADRTAPISREKLEETRAAMGVGPAEGANGAPVNGVAKPTNGAVRGGAAAQPTPGTNGSAAPRREEPSSADRPGAAGAAAAGAKPAPGAKPSPGGASSSGTNGAAQNGAPQNGAPQNGAPAKPHQGSAPQGAQSGQPGQGSTQAAPASKPAPTGKPDRPGQPQGGPAPKASSPQQAPGAPSAPAPGTPGTPGTEAPGVNVHTRRGSGAKPSPSPKPTPGGGPKPTGPQAGAGPSASGPSGPSGPRPANAPSAGSPKPAAKPTGKAESSSASPTSPPGAKRVGTARFSRSAAPAGSTAGSPGKDGDPKGADGELSAPTVTLRTEK</sequence>
<feature type="compositionally biased region" description="Low complexity" evidence="1">
    <location>
        <begin position="648"/>
        <end position="667"/>
    </location>
</feature>
<reference evidence="2 3" key="1">
    <citation type="submission" date="2024-03" db="EMBL/GenBank/DDBJ databases">
        <title>Actinomycetospora sp. OC33-EN06, a novel actinomycete isolated from wild orchid (Aerides multiflora).</title>
        <authorList>
            <person name="Suriyachadkun C."/>
        </authorList>
    </citation>
    <scope>NUCLEOTIDE SEQUENCE [LARGE SCALE GENOMIC DNA]</scope>
    <source>
        <strain evidence="2 3">OC33-EN06</strain>
    </source>
</reference>
<dbReference type="InterPro" id="IPR050445">
    <property type="entry name" value="Bact_polysacc_biosynth/exp"/>
</dbReference>
<feature type="compositionally biased region" description="Low complexity" evidence="1">
    <location>
        <begin position="775"/>
        <end position="788"/>
    </location>
</feature>
<dbReference type="InterPro" id="IPR027417">
    <property type="entry name" value="P-loop_NTPase"/>
</dbReference>
<feature type="compositionally biased region" description="Pro residues" evidence="1">
    <location>
        <begin position="699"/>
        <end position="713"/>
    </location>
</feature>
<feature type="region of interest" description="Disordered" evidence="1">
    <location>
        <begin position="510"/>
        <end position="812"/>
    </location>
</feature>
<dbReference type="EMBL" id="JBBEGL010000004">
    <property type="protein sequence ID" value="MEJ2888088.1"/>
    <property type="molecule type" value="Genomic_DNA"/>
</dbReference>
<feature type="compositionally biased region" description="Low complexity" evidence="1">
    <location>
        <begin position="558"/>
        <end position="635"/>
    </location>
</feature>
<feature type="compositionally biased region" description="Low complexity" evidence="1">
    <location>
        <begin position="733"/>
        <end position="760"/>
    </location>
</feature>
<feature type="compositionally biased region" description="Low complexity" evidence="1">
    <location>
        <begin position="714"/>
        <end position="727"/>
    </location>
</feature>
<dbReference type="PANTHER" id="PTHR32309">
    <property type="entry name" value="TYROSINE-PROTEIN KINASE"/>
    <property type="match status" value="1"/>
</dbReference>
<dbReference type="RefSeq" id="WP_337714579.1">
    <property type="nucleotide sequence ID" value="NZ_JBBEGL010000004.1"/>
</dbReference>
<feature type="compositionally biased region" description="Pro residues" evidence="1">
    <location>
        <begin position="465"/>
        <end position="487"/>
    </location>
</feature>
<comment type="caution">
    <text evidence="2">The sequence shown here is derived from an EMBL/GenBank/DDBJ whole genome shotgun (WGS) entry which is preliminary data.</text>
</comment>
<evidence type="ECO:0008006" key="4">
    <source>
        <dbReference type="Google" id="ProtNLM"/>
    </source>
</evidence>
<gene>
    <name evidence="2" type="ORF">WCD41_16620</name>
</gene>
<protein>
    <recommendedName>
        <fullName evidence="4">Capsular polysaccharide biosynthesis protein</fullName>
    </recommendedName>
</protein>